<dbReference type="GO" id="GO:0000290">
    <property type="term" value="P:deadenylation-dependent decapping of nuclear-transcribed mRNA"/>
    <property type="evidence" value="ECO:0007669"/>
    <property type="project" value="InterPro"/>
</dbReference>
<dbReference type="InterPro" id="IPR039900">
    <property type="entry name" value="Pat1-like"/>
</dbReference>
<dbReference type="GO" id="GO:0003723">
    <property type="term" value="F:RNA binding"/>
    <property type="evidence" value="ECO:0007669"/>
    <property type="project" value="UniProtKB-KW"/>
</dbReference>
<keyword evidence="6" id="KW-0539">Nucleus</keyword>
<dbReference type="EMBL" id="CACSLK010017224">
    <property type="protein sequence ID" value="CAA0818535.1"/>
    <property type="molecule type" value="Genomic_DNA"/>
</dbReference>
<keyword evidence="10" id="KW-1185">Reference proteome</keyword>
<reference evidence="9" key="1">
    <citation type="submission" date="2019-12" db="EMBL/GenBank/DDBJ databases">
        <authorList>
            <person name="Scholes J."/>
        </authorList>
    </citation>
    <scope>NUCLEOTIDE SEQUENCE</scope>
</reference>
<comment type="caution">
    <text evidence="9">The sequence shown here is derived from an EMBL/GenBank/DDBJ whole genome shotgun (WGS) entry which is preliminary data.</text>
</comment>
<name>A0A9N7MSM2_STRHE</name>
<keyword evidence="4" id="KW-0963">Cytoplasm</keyword>
<evidence type="ECO:0000313" key="9">
    <source>
        <dbReference type="EMBL" id="CAA0818535.1"/>
    </source>
</evidence>
<dbReference type="InterPro" id="IPR019167">
    <property type="entry name" value="PAT1_dom"/>
</dbReference>
<feature type="region of interest" description="Disordered" evidence="7">
    <location>
        <begin position="375"/>
        <end position="396"/>
    </location>
</feature>
<feature type="compositionally biased region" description="Basic and acidic residues" evidence="7">
    <location>
        <begin position="379"/>
        <end position="391"/>
    </location>
</feature>
<comment type="similarity">
    <text evidence="3">Belongs to the PAT1 family.</text>
</comment>
<dbReference type="AlphaFoldDB" id="A0A9N7MSM2"/>
<dbReference type="Pfam" id="PF09770">
    <property type="entry name" value="PAT1"/>
    <property type="match status" value="1"/>
</dbReference>
<dbReference type="PANTHER" id="PTHR21551:SF0">
    <property type="entry name" value="PROTEIN ASSOCIATED WITH TOPO II RELATED-1, ISOFORM A"/>
    <property type="match status" value="1"/>
</dbReference>
<evidence type="ECO:0000313" key="10">
    <source>
        <dbReference type="Proteomes" id="UP001153555"/>
    </source>
</evidence>
<feature type="region of interest" description="Disordered" evidence="7">
    <location>
        <begin position="1"/>
        <end position="20"/>
    </location>
</feature>
<evidence type="ECO:0000256" key="1">
    <source>
        <dbReference type="ARBA" id="ARBA00004123"/>
    </source>
</evidence>
<evidence type="ECO:0000256" key="7">
    <source>
        <dbReference type="SAM" id="MobiDB-lite"/>
    </source>
</evidence>
<dbReference type="Proteomes" id="UP001153555">
    <property type="component" value="Unassembled WGS sequence"/>
</dbReference>
<evidence type="ECO:0000256" key="5">
    <source>
        <dbReference type="ARBA" id="ARBA00022884"/>
    </source>
</evidence>
<dbReference type="GO" id="GO:0033962">
    <property type="term" value="P:P-body assembly"/>
    <property type="evidence" value="ECO:0007669"/>
    <property type="project" value="TreeGrafter"/>
</dbReference>
<accession>A0A9N7MSM2</accession>
<comment type="subcellular location">
    <subcellularLocation>
        <location evidence="2">Cytoplasm</location>
        <location evidence="2">P-body</location>
    </subcellularLocation>
    <subcellularLocation>
        <location evidence="1">Nucleus</location>
    </subcellularLocation>
</comment>
<evidence type="ECO:0000256" key="2">
    <source>
        <dbReference type="ARBA" id="ARBA00004201"/>
    </source>
</evidence>
<protein>
    <recommendedName>
        <fullName evidence="8">mRNA decay factor PAT1 domain-containing protein</fullName>
    </recommendedName>
</protein>
<organism evidence="9 10">
    <name type="scientific">Striga hermonthica</name>
    <name type="common">Purple witchweed</name>
    <name type="synonym">Buchnera hermonthica</name>
    <dbReference type="NCBI Taxonomy" id="68872"/>
    <lineage>
        <taxon>Eukaryota</taxon>
        <taxon>Viridiplantae</taxon>
        <taxon>Streptophyta</taxon>
        <taxon>Embryophyta</taxon>
        <taxon>Tracheophyta</taxon>
        <taxon>Spermatophyta</taxon>
        <taxon>Magnoliopsida</taxon>
        <taxon>eudicotyledons</taxon>
        <taxon>Gunneridae</taxon>
        <taxon>Pentapetalae</taxon>
        <taxon>asterids</taxon>
        <taxon>lamiids</taxon>
        <taxon>Lamiales</taxon>
        <taxon>Orobanchaceae</taxon>
        <taxon>Buchnereae</taxon>
        <taxon>Striga</taxon>
    </lineage>
</organism>
<dbReference type="OrthoDB" id="74835at2759"/>
<evidence type="ECO:0000259" key="8">
    <source>
        <dbReference type="Pfam" id="PF09770"/>
    </source>
</evidence>
<dbReference type="GO" id="GO:0000932">
    <property type="term" value="C:P-body"/>
    <property type="evidence" value="ECO:0007669"/>
    <property type="project" value="UniProtKB-SubCell"/>
</dbReference>
<keyword evidence="5" id="KW-0694">RNA-binding</keyword>
<proteinExistence type="inferred from homology"/>
<evidence type="ECO:0000256" key="6">
    <source>
        <dbReference type="ARBA" id="ARBA00023242"/>
    </source>
</evidence>
<gene>
    <name evidence="9" type="ORF">SHERM_00305</name>
</gene>
<dbReference type="GO" id="GO:0005634">
    <property type="term" value="C:nucleus"/>
    <property type="evidence" value="ECO:0007669"/>
    <property type="project" value="UniProtKB-SubCell"/>
</dbReference>
<feature type="region of interest" description="Disordered" evidence="7">
    <location>
        <begin position="94"/>
        <end position="121"/>
    </location>
</feature>
<evidence type="ECO:0000256" key="3">
    <source>
        <dbReference type="ARBA" id="ARBA00009138"/>
    </source>
</evidence>
<feature type="domain" description="mRNA decay factor PAT1" evidence="8">
    <location>
        <begin position="401"/>
        <end position="552"/>
    </location>
</feature>
<sequence length="736" mass="81019">MDGYGGEGSSGASSKLQGFIPVGANPTGDALFDASQYEFFGGNVLEEVELGGLEDGEDDLAPAGFEEEEFQFDKEEEDGLGSLSEIDDLSSTFSKLNEVDSRPTSAGVSKDCGSRESSSASELAQDLHLGNWSDQRAFDAETLHDSKNWSSHPYSMHHFVEPGLLHRTSSYPQQEQQKLQHRHSTKPILIPNSPFISYPLPGGRSQQASPSGLSNIPHHPKFVGPTISSISNLTQLPRGLPLHNGQHQNQRANQTSLLSPGNHLNFPNNFPGQNSFPQVMPSQQTVIPLRVHPPIAHLQAQLLQRSSHPALRYPHRGPHGPPRFKSKYMSAGEIENMHRMQLLATHSNDPYVEDYYHQAILARKTAGAKSRNQFCPSNLREEDSSKPHPNNEPHPFLQVDALGRVSFSSIRRPRPLLEIENSSNSPNNPESKIPDKPLIQVPMLAARAAIEDGISLLLDVDDIDRFLQFNELPDGGAQLRQRRQVLLEAVASSSFQLVDSLATTGHTVSLARSRDDFVFLSLVSLPKGKKLLARYLELLNPGELARVVCMTVCRNLRFLFEKTTAHCEISMVITRNLAEAVSNCMHRTELKPLAACLASVVCSSEHHPPLRPVGHSSGDGASLVLKSVLDRATELLTGPRAAENCSDHHRAFWQVSFDAFFELLTKYCFSKYDTFVQSFQQSQGAVNGGDLGNAIGKEIPVELLRACLPHTSEQQRKLLLEFARRSVSATGFNGGS</sequence>
<dbReference type="PANTHER" id="PTHR21551">
    <property type="entry name" value="TOPOISOMERASE II-ASSOCIATED PROTEIN PAT1"/>
    <property type="match status" value="1"/>
</dbReference>
<evidence type="ECO:0000256" key="4">
    <source>
        <dbReference type="ARBA" id="ARBA00022490"/>
    </source>
</evidence>